<organism evidence="2 3">
    <name type="scientific">Streptomyces alboflavus</name>
    <dbReference type="NCBI Taxonomy" id="67267"/>
    <lineage>
        <taxon>Bacteria</taxon>
        <taxon>Bacillati</taxon>
        <taxon>Actinomycetota</taxon>
        <taxon>Actinomycetes</taxon>
        <taxon>Kitasatosporales</taxon>
        <taxon>Streptomycetaceae</taxon>
        <taxon>Streptomyces</taxon>
    </lineage>
</organism>
<keyword evidence="3" id="KW-1185">Reference proteome</keyword>
<sequence length="61" mass="6376">MTTPKKTPRKPRARKCPLCKGTGHITPTVPVTRGLASAPASAVEGQEGLFEVPDPTAPSTH</sequence>
<protein>
    <submittedName>
        <fullName evidence="2">Uncharacterized protein</fullName>
    </submittedName>
</protein>
<feature type="region of interest" description="Disordered" evidence="1">
    <location>
        <begin position="1"/>
        <end position="21"/>
    </location>
</feature>
<evidence type="ECO:0000313" key="2">
    <source>
        <dbReference type="EMBL" id="ARX81808.1"/>
    </source>
</evidence>
<evidence type="ECO:0000256" key="1">
    <source>
        <dbReference type="SAM" id="MobiDB-lite"/>
    </source>
</evidence>
<accession>A0A1Z1W5U0</accession>
<dbReference type="EMBL" id="CP021748">
    <property type="protein sequence ID" value="ARX81808.1"/>
    <property type="molecule type" value="Genomic_DNA"/>
</dbReference>
<dbReference type="Proteomes" id="UP000195880">
    <property type="component" value="Chromosome"/>
</dbReference>
<name>A0A1Z1W5U0_9ACTN</name>
<proteinExistence type="predicted"/>
<dbReference type="AlphaFoldDB" id="A0A1Z1W5U0"/>
<feature type="compositionally biased region" description="Basic residues" evidence="1">
    <location>
        <begin position="1"/>
        <end position="17"/>
    </location>
</feature>
<dbReference type="RefSeq" id="WP_087883125.1">
    <property type="nucleotide sequence ID" value="NZ_CP021748.1"/>
</dbReference>
<feature type="region of interest" description="Disordered" evidence="1">
    <location>
        <begin position="40"/>
        <end position="61"/>
    </location>
</feature>
<evidence type="ECO:0000313" key="3">
    <source>
        <dbReference type="Proteomes" id="UP000195880"/>
    </source>
</evidence>
<dbReference type="KEGG" id="salf:SMD44_01206"/>
<reference evidence="2 3" key="1">
    <citation type="submission" date="2017-05" db="EMBL/GenBank/DDBJ databases">
        <title>Streptomyces alboflavus Genome sequencing and assembly.</title>
        <authorList>
            <person name="Wang Y."/>
            <person name="Du B."/>
            <person name="Ding Y."/>
            <person name="Liu H."/>
            <person name="Hou Q."/>
            <person name="Liu K."/>
            <person name="Wang C."/>
            <person name="Yao L."/>
        </authorList>
    </citation>
    <scope>NUCLEOTIDE SEQUENCE [LARGE SCALE GENOMIC DNA]</scope>
    <source>
        <strain evidence="2 3">MDJK44</strain>
    </source>
</reference>
<gene>
    <name evidence="2" type="ORF">SMD44_01206</name>
</gene>